<dbReference type="Pfam" id="PF13581">
    <property type="entry name" value="HATPase_c_2"/>
    <property type="match status" value="1"/>
</dbReference>
<keyword evidence="3" id="KW-1185">Reference proteome</keyword>
<dbReference type="AlphaFoldDB" id="A0A7G3GEI3"/>
<reference evidence="2 3" key="1">
    <citation type="submission" date="2018-01" db="EMBL/GenBank/DDBJ databases">
        <title>Genome sequence of Iodobacter sp. strain PCH194 isolated from Indian Trans-Himalaya.</title>
        <authorList>
            <person name="Kumar V."/>
            <person name="Thakur V."/>
            <person name="Kumar S."/>
            <person name="Singh D."/>
        </authorList>
    </citation>
    <scope>NUCLEOTIDE SEQUENCE [LARGE SCALE GENOMIC DNA]</scope>
    <source>
        <strain evidence="2 3">PCH194</strain>
    </source>
</reference>
<protein>
    <submittedName>
        <fullName evidence="2">Anti-sigma factor</fullName>
    </submittedName>
</protein>
<evidence type="ECO:0000313" key="2">
    <source>
        <dbReference type="EMBL" id="QBC45085.1"/>
    </source>
</evidence>
<dbReference type="Proteomes" id="UP000515917">
    <property type="component" value="Chromosome"/>
</dbReference>
<feature type="domain" description="Histidine kinase/HSP90-like ATPase" evidence="1">
    <location>
        <begin position="21"/>
        <end position="135"/>
    </location>
</feature>
<dbReference type="Gene3D" id="3.30.565.10">
    <property type="entry name" value="Histidine kinase-like ATPase, C-terminal domain"/>
    <property type="match status" value="1"/>
</dbReference>
<dbReference type="EMBL" id="CP025781">
    <property type="protein sequence ID" value="QBC45085.1"/>
    <property type="molecule type" value="Genomic_DNA"/>
</dbReference>
<evidence type="ECO:0000313" key="3">
    <source>
        <dbReference type="Proteomes" id="UP000515917"/>
    </source>
</evidence>
<organism evidence="2 3">
    <name type="scientific">Iodobacter fluviatilis</name>
    <dbReference type="NCBI Taxonomy" id="537"/>
    <lineage>
        <taxon>Bacteria</taxon>
        <taxon>Pseudomonadati</taxon>
        <taxon>Pseudomonadota</taxon>
        <taxon>Betaproteobacteria</taxon>
        <taxon>Neisseriales</taxon>
        <taxon>Chitinibacteraceae</taxon>
        <taxon>Iodobacter</taxon>
    </lineage>
</organism>
<name>A0A7G3GEI3_9NEIS</name>
<dbReference type="SUPFAM" id="SSF55874">
    <property type="entry name" value="ATPase domain of HSP90 chaperone/DNA topoisomerase II/histidine kinase"/>
    <property type="match status" value="1"/>
</dbReference>
<dbReference type="InterPro" id="IPR003594">
    <property type="entry name" value="HATPase_dom"/>
</dbReference>
<dbReference type="InterPro" id="IPR036890">
    <property type="entry name" value="HATPase_C_sf"/>
</dbReference>
<dbReference type="CDD" id="cd16934">
    <property type="entry name" value="HATPase_RsbT-like"/>
    <property type="match status" value="1"/>
</dbReference>
<dbReference type="KEGG" id="ifl:C1H71_17105"/>
<evidence type="ECO:0000259" key="1">
    <source>
        <dbReference type="Pfam" id="PF13581"/>
    </source>
</evidence>
<gene>
    <name evidence="2" type="ORF">C1H71_17105</name>
</gene>
<accession>A0A7G3GEI3</accession>
<sequence>MKPSMEMATVWRNIRNDADVAMLVAYTFTLAKRCGFSPVAVTEITTGTSELATNIVKYAGEGVMSFSWVVIKNHEGLEVMAEDRGPGIKNIELAMSEHYSTKGTLGLGLPGTRRLADEFEISSESEMGTRVLFRKWKN</sequence>
<dbReference type="RefSeq" id="WP_130107597.1">
    <property type="nucleotide sequence ID" value="NZ_CP025781.1"/>
</dbReference>
<proteinExistence type="predicted"/>